<evidence type="ECO:0000259" key="12">
    <source>
        <dbReference type="PROSITE" id="PS50042"/>
    </source>
</evidence>
<dbReference type="GO" id="GO:0016323">
    <property type="term" value="C:basolateral plasma membrane"/>
    <property type="evidence" value="ECO:0007669"/>
    <property type="project" value="UniProtKB-SubCell"/>
</dbReference>
<keyword evidence="6" id="KW-0129">CBS domain</keyword>
<evidence type="ECO:0000256" key="6">
    <source>
        <dbReference type="ARBA" id="ARBA00023122"/>
    </source>
</evidence>
<feature type="signal peptide" evidence="11">
    <location>
        <begin position="1"/>
        <end position="21"/>
    </location>
</feature>
<dbReference type="InterPro" id="IPR046342">
    <property type="entry name" value="CBS_dom_sf"/>
</dbReference>
<gene>
    <name evidence="14" type="ORF">QYM36_011403</name>
</gene>
<feature type="transmembrane region" description="Helical" evidence="10">
    <location>
        <begin position="473"/>
        <end position="491"/>
    </location>
</feature>
<dbReference type="InterPro" id="IPR018490">
    <property type="entry name" value="cNMP-bd_dom_sf"/>
</dbReference>
<dbReference type="SUPFAM" id="SSF54631">
    <property type="entry name" value="CBS-domain pair"/>
    <property type="match status" value="1"/>
</dbReference>
<dbReference type="PROSITE" id="PS50042">
    <property type="entry name" value="CNMP_BINDING_3"/>
    <property type="match status" value="1"/>
</dbReference>
<name>A0AA88HYZ5_ARTSF</name>
<organism evidence="14 15">
    <name type="scientific">Artemia franciscana</name>
    <name type="common">Brine shrimp</name>
    <name type="synonym">Artemia sanfranciscana</name>
    <dbReference type="NCBI Taxonomy" id="6661"/>
    <lineage>
        <taxon>Eukaryota</taxon>
        <taxon>Metazoa</taxon>
        <taxon>Ecdysozoa</taxon>
        <taxon>Arthropoda</taxon>
        <taxon>Crustacea</taxon>
        <taxon>Branchiopoda</taxon>
        <taxon>Anostraca</taxon>
        <taxon>Artemiidae</taxon>
        <taxon>Artemia</taxon>
    </lineage>
</organism>
<dbReference type="CDD" id="cd04590">
    <property type="entry name" value="CBS_pair_CorC_HlyC_assoc"/>
    <property type="match status" value="1"/>
</dbReference>
<evidence type="ECO:0000313" key="15">
    <source>
        <dbReference type="Proteomes" id="UP001187531"/>
    </source>
</evidence>
<feature type="region of interest" description="Disordered" evidence="9">
    <location>
        <begin position="1003"/>
        <end position="1051"/>
    </location>
</feature>
<feature type="domain" description="CNNM transmembrane" evidence="13">
    <location>
        <begin position="384"/>
        <end position="563"/>
    </location>
</feature>
<keyword evidence="7 8" id="KW-0472">Membrane</keyword>
<feature type="region of interest" description="Disordered" evidence="9">
    <location>
        <begin position="940"/>
        <end position="982"/>
    </location>
</feature>
<dbReference type="Gene3D" id="3.10.580.10">
    <property type="entry name" value="CBS-domain"/>
    <property type="match status" value="1"/>
</dbReference>
<evidence type="ECO:0000256" key="10">
    <source>
        <dbReference type="SAM" id="Phobius"/>
    </source>
</evidence>
<dbReference type="GO" id="GO:0040018">
    <property type="term" value="P:positive regulation of multicellular organism growth"/>
    <property type="evidence" value="ECO:0007669"/>
    <property type="project" value="UniProtKB-ARBA"/>
</dbReference>
<dbReference type="GO" id="GO:0008340">
    <property type="term" value="P:determination of adult lifespan"/>
    <property type="evidence" value="ECO:0007669"/>
    <property type="project" value="UniProtKB-ARBA"/>
</dbReference>
<dbReference type="InterPro" id="IPR045095">
    <property type="entry name" value="ACDP"/>
</dbReference>
<feature type="chain" id="PRO_5041652920" description="Metal transporter CNNM4" evidence="11">
    <location>
        <begin position="22"/>
        <end position="1051"/>
    </location>
</feature>
<keyword evidence="15" id="KW-1185">Reference proteome</keyword>
<dbReference type="PANTHER" id="PTHR12064:SF94">
    <property type="entry name" value="UNEXTENDED PROTEIN"/>
    <property type="match status" value="1"/>
</dbReference>
<feature type="transmembrane region" description="Helical" evidence="10">
    <location>
        <begin position="388"/>
        <end position="412"/>
    </location>
</feature>
<feature type="transmembrane region" description="Helical" evidence="10">
    <location>
        <begin position="503"/>
        <end position="523"/>
    </location>
</feature>
<evidence type="ECO:0000256" key="1">
    <source>
        <dbReference type="ARBA" id="ARBA00004554"/>
    </source>
</evidence>
<dbReference type="FunFam" id="3.10.580.10:FF:000006">
    <property type="entry name" value="DUF21 and CBS domain protein"/>
    <property type="match status" value="1"/>
</dbReference>
<evidence type="ECO:0000259" key="13">
    <source>
        <dbReference type="PROSITE" id="PS51846"/>
    </source>
</evidence>
<dbReference type="GO" id="GO:1905941">
    <property type="term" value="P:positive regulation of gonad development"/>
    <property type="evidence" value="ECO:0007669"/>
    <property type="project" value="UniProtKB-ARBA"/>
</dbReference>
<keyword evidence="11" id="KW-0732">Signal</keyword>
<keyword evidence="5 8" id="KW-1133">Transmembrane helix</keyword>
<feature type="compositionally biased region" description="Basic and acidic residues" evidence="9">
    <location>
        <begin position="1027"/>
        <end position="1040"/>
    </location>
</feature>
<evidence type="ECO:0000256" key="2">
    <source>
        <dbReference type="ARBA" id="ARBA00010484"/>
    </source>
</evidence>
<accession>A0AA88HYZ5</accession>
<feature type="transmembrane region" description="Helical" evidence="10">
    <location>
        <begin position="447"/>
        <end position="467"/>
    </location>
</feature>
<dbReference type="Pfam" id="PF25562">
    <property type="entry name" value="CNBH_CNNM2_C"/>
    <property type="match status" value="1"/>
</dbReference>
<sequence length="1051" mass="117267">MLLRTMLIAILGLLCLSRTEASSYHVITEECIIYGKSPNVRQTEGREIPESNVRLKLILEPKNELIPMMFAGLVDIGLDENPDCNSAKNVSLGRCHFIRTDGKARIGPVFPLSPTKDLKNFDKSVLDKSTETILLSSKLQCVTELKEDEIFSDKWVCMQNTVDSEKKWQPLFLQTSQLSDDCKTVFARDYQYAELRSPEDSVEDIMKKRTEESRLSKQVTLRAAPSDNLEDEGDLALPQIDPEDPIPDTEPAVVYGLRVEVVDKGVEFDANGSSIILADTDAVIRLYGENFSEDSQIRFVNGLKDRGEICDGDVIFPVHPVKFSSDGLSPNEAKIRVRLPLASDNAPEGEPKAFSICTLRRVNGVETWIHQGRAPGLLIYTYETAIPLWVSILLITLLLIMSGLFSGLNLGLMSLDQTELKILMNTGTKMDKKYANAIMPVRNHGNYLLCTLLLGNVLVNSTLTIFLDGLTSGLVAVIGSTLGIVIFGEIIPQAICSRHGLAVGWSTIWITKFFMLLTFPLSFPISKILDCILGKEIGAYYTRERLKELIAVTENYHGLEKEEVNIIAGALEMKKKTVADVMTKIENIFMLSESAILDFETITEIVHQGYSRVPVYAEGDPKKIVGILFAKDLALLDPEDLVPINRFCQMYKRELNFVFDYVTLDVMFRDFKEGSKGHMAFVQRVNSEGEGDPFYETIGLITLEDVIEELIQSEIIDETDVWEDNRHKKRLLAKNVEDFPFNAQKKDQIFFVNPQLQLAAFQFLSNSIEPFKLISKNVLRRIITCSPIIRHIKLKPKQAGKSDLYTVLYTQGKIADYFILILEGHVEVTATRENLVFESGPFSYYGTGALLWSPGDAINVDSTTSNHVPRTVSTISQSELTVRGYVPDFTLRAITDLTFLRIKRGLYEKAKLATDLETTKNAFGSAAEMEKELEKVLDIESEDTEAVTTPEEGAAKHKSPLTSLPNSQCNSRPSSKRNSRVFTDKPSVDGICALAAKLNLPGGLNRKTRSASTSASLRGSRESLVPDGRDRSSSMRKEDLTVSLPCNGTDF</sequence>
<comment type="subcellular location">
    <subcellularLocation>
        <location evidence="1">Basolateral cell membrane</location>
        <topology evidence="1">Multi-pass membrane protein</topology>
    </subcellularLocation>
</comment>
<evidence type="ECO:0000256" key="5">
    <source>
        <dbReference type="ARBA" id="ARBA00022989"/>
    </source>
</evidence>
<dbReference type="Proteomes" id="UP001187531">
    <property type="component" value="Unassembled WGS sequence"/>
</dbReference>
<evidence type="ECO:0000256" key="8">
    <source>
        <dbReference type="PROSITE-ProRule" id="PRU01193"/>
    </source>
</evidence>
<dbReference type="PROSITE" id="PS51846">
    <property type="entry name" value="CNNM"/>
    <property type="match status" value="1"/>
</dbReference>
<dbReference type="GO" id="GO:0010960">
    <property type="term" value="P:magnesium ion homeostasis"/>
    <property type="evidence" value="ECO:0007669"/>
    <property type="project" value="InterPro"/>
</dbReference>
<comment type="similarity">
    <text evidence="2">Belongs to the ACDP family.</text>
</comment>
<dbReference type="InterPro" id="IPR002550">
    <property type="entry name" value="CNNM"/>
</dbReference>
<dbReference type="SUPFAM" id="SSF51206">
    <property type="entry name" value="cAMP-binding domain-like"/>
    <property type="match status" value="1"/>
</dbReference>
<dbReference type="InterPro" id="IPR000595">
    <property type="entry name" value="cNMP-bd_dom"/>
</dbReference>
<proteinExistence type="inferred from homology"/>
<dbReference type="InterPro" id="IPR044751">
    <property type="entry name" value="Ion_transp-like_CBS"/>
</dbReference>
<feature type="compositionally biased region" description="Polar residues" evidence="9">
    <location>
        <begin position="960"/>
        <end position="973"/>
    </location>
</feature>
<evidence type="ECO:0000313" key="14">
    <source>
        <dbReference type="EMBL" id="KAK2712702.1"/>
    </source>
</evidence>
<dbReference type="AlphaFoldDB" id="A0AA88HYZ5"/>
<dbReference type="InterPro" id="IPR014710">
    <property type="entry name" value="RmlC-like_jellyroll"/>
</dbReference>
<evidence type="ECO:0000256" key="3">
    <source>
        <dbReference type="ARBA" id="ARBA00022692"/>
    </source>
</evidence>
<evidence type="ECO:0000256" key="9">
    <source>
        <dbReference type="SAM" id="MobiDB-lite"/>
    </source>
</evidence>
<dbReference type="PANTHER" id="PTHR12064">
    <property type="entry name" value="METAL TRANSPORTER CNNM"/>
    <property type="match status" value="1"/>
</dbReference>
<keyword evidence="4" id="KW-0677">Repeat</keyword>
<dbReference type="GO" id="GO:0022857">
    <property type="term" value="F:transmembrane transporter activity"/>
    <property type="evidence" value="ECO:0007669"/>
    <property type="project" value="TreeGrafter"/>
</dbReference>
<evidence type="ECO:0000256" key="11">
    <source>
        <dbReference type="SAM" id="SignalP"/>
    </source>
</evidence>
<dbReference type="Pfam" id="PF01595">
    <property type="entry name" value="CNNM"/>
    <property type="match status" value="1"/>
</dbReference>
<keyword evidence="3 8" id="KW-0812">Transmembrane</keyword>
<evidence type="ECO:0000256" key="7">
    <source>
        <dbReference type="ARBA" id="ARBA00023136"/>
    </source>
</evidence>
<dbReference type="EMBL" id="JAVRJZ010000015">
    <property type="protein sequence ID" value="KAK2712702.1"/>
    <property type="molecule type" value="Genomic_DNA"/>
</dbReference>
<dbReference type="Gene3D" id="2.60.120.10">
    <property type="entry name" value="Jelly Rolls"/>
    <property type="match status" value="1"/>
</dbReference>
<feature type="domain" description="Cyclic nucleotide-binding" evidence="12">
    <location>
        <begin position="808"/>
        <end position="882"/>
    </location>
</feature>
<protein>
    <recommendedName>
        <fullName evidence="16">Metal transporter CNNM4</fullName>
    </recommendedName>
</protein>
<reference evidence="14" key="1">
    <citation type="submission" date="2023-07" db="EMBL/GenBank/DDBJ databases">
        <title>Chromosome-level genome assembly of Artemia franciscana.</title>
        <authorList>
            <person name="Jo E."/>
        </authorList>
    </citation>
    <scope>NUCLEOTIDE SEQUENCE</scope>
    <source>
        <tissue evidence="14">Whole body</tissue>
    </source>
</reference>
<evidence type="ECO:0000256" key="4">
    <source>
        <dbReference type="ARBA" id="ARBA00022737"/>
    </source>
</evidence>
<dbReference type="GO" id="GO:0015693">
    <property type="term" value="P:magnesium ion transport"/>
    <property type="evidence" value="ECO:0007669"/>
    <property type="project" value="UniProtKB-ARBA"/>
</dbReference>
<comment type="caution">
    <text evidence="14">The sequence shown here is derived from an EMBL/GenBank/DDBJ whole genome shotgun (WGS) entry which is preliminary data.</text>
</comment>
<dbReference type="GO" id="GO:0032026">
    <property type="term" value="P:response to magnesium ion"/>
    <property type="evidence" value="ECO:0007669"/>
    <property type="project" value="UniProtKB-ARBA"/>
</dbReference>
<evidence type="ECO:0008006" key="16">
    <source>
        <dbReference type="Google" id="ProtNLM"/>
    </source>
</evidence>